<name>A0ABN9QGT9_9DINO</name>
<accession>A0ABN9QGT9</accession>
<keyword evidence="4" id="KW-1185">Reference proteome</keyword>
<comment type="caution">
    <text evidence="3">The sequence shown here is derived from an EMBL/GenBank/DDBJ whole genome shotgun (WGS) entry which is preliminary data.</text>
</comment>
<dbReference type="Proteomes" id="UP001189429">
    <property type="component" value="Unassembled WGS sequence"/>
</dbReference>
<evidence type="ECO:0000313" key="3">
    <source>
        <dbReference type="EMBL" id="CAK0803955.1"/>
    </source>
</evidence>
<reference evidence="3" key="1">
    <citation type="submission" date="2023-10" db="EMBL/GenBank/DDBJ databases">
        <authorList>
            <person name="Chen Y."/>
            <person name="Shah S."/>
            <person name="Dougan E. K."/>
            <person name="Thang M."/>
            <person name="Chan C."/>
        </authorList>
    </citation>
    <scope>NUCLEOTIDE SEQUENCE [LARGE SCALE GENOMIC DNA]</scope>
</reference>
<evidence type="ECO:0000256" key="2">
    <source>
        <dbReference type="SAM" id="MobiDB-lite"/>
    </source>
</evidence>
<feature type="non-terminal residue" evidence="3">
    <location>
        <position position="1"/>
    </location>
</feature>
<sequence>NVMGRTPESWPQKFSTMEFDARIWKRTNGITSDLNGVKDIIDQARTEAQDARRAAEEIQDDMAEVDMEVVSIRNDLEGMHLTNSQFEQVTGNSMPDFETSQDKCGLNPVTVQNTNDLENTEKQR</sequence>
<gene>
    <name evidence="3" type="ORF">PCOR1329_LOCUS10911</name>
</gene>
<feature type="coiled-coil region" evidence="1">
    <location>
        <begin position="34"/>
        <end position="68"/>
    </location>
</feature>
<keyword evidence="1" id="KW-0175">Coiled coil</keyword>
<feature type="region of interest" description="Disordered" evidence="2">
    <location>
        <begin position="91"/>
        <end position="124"/>
    </location>
</feature>
<protein>
    <submittedName>
        <fullName evidence="3">Uncharacterized protein</fullName>
    </submittedName>
</protein>
<dbReference type="EMBL" id="CAUYUJ010003114">
    <property type="protein sequence ID" value="CAK0803955.1"/>
    <property type="molecule type" value="Genomic_DNA"/>
</dbReference>
<evidence type="ECO:0000256" key="1">
    <source>
        <dbReference type="SAM" id="Coils"/>
    </source>
</evidence>
<organism evidence="3 4">
    <name type="scientific">Prorocentrum cordatum</name>
    <dbReference type="NCBI Taxonomy" id="2364126"/>
    <lineage>
        <taxon>Eukaryota</taxon>
        <taxon>Sar</taxon>
        <taxon>Alveolata</taxon>
        <taxon>Dinophyceae</taxon>
        <taxon>Prorocentrales</taxon>
        <taxon>Prorocentraceae</taxon>
        <taxon>Prorocentrum</taxon>
    </lineage>
</organism>
<proteinExistence type="predicted"/>
<evidence type="ECO:0000313" key="4">
    <source>
        <dbReference type="Proteomes" id="UP001189429"/>
    </source>
</evidence>